<dbReference type="PANTHER" id="PTHR34268:SF8">
    <property type="entry name" value="FAE DOMAIN-CONTAINING PROTEIN"/>
    <property type="match status" value="1"/>
</dbReference>
<keyword evidence="3" id="KW-1185">Reference proteome</keyword>
<gene>
    <name evidence="2" type="ORF">RGQ29_016148</name>
</gene>
<protein>
    <submittedName>
        <fullName evidence="2">Uncharacterized protein</fullName>
    </submittedName>
</protein>
<evidence type="ECO:0000256" key="1">
    <source>
        <dbReference type="SAM" id="MobiDB-lite"/>
    </source>
</evidence>
<proteinExistence type="predicted"/>
<dbReference type="Proteomes" id="UP001324115">
    <property type="component" value="Unassembled WGS sequence"/>
</dbReference>
<feature type="compositionally biased region" description="Basic and acidic residues" evidence="1">
    <location>
        <begin position="83"/>
        <end position="92"/>
    </location>
</feature>
<comment type="caution">
    <text evidence="2">The sequence shown here is derived from an EMBL/GenBank/DDBJ whole genome shotgun (WGS) entry which is preliminary data.</text>
</comment>
<name>A0AAN7FJP4_QUERU</name>
<dbReference type="PANTHER" id="PTHR34268">
    <property type="entry name" value="OS01G0321850 PROTEIN"/>
    <property type="match status" value="1"/>
</dbReference>
<evidence type="ECO:0000313" key="3">
    <source>
        <dbReference type="Proteomes" id="UP001324115"/>
    </source>
</evidence>
<dbReference type="EMBL" id="JAXUIC010000004">
    <property type="protein sequence ID" value="KAK4591605.1"/>
    <property type="molecule type" value="Genomic_DNA"/>
</dbReference>
<feature type="region of interest" description="Disordered" evidence="1">
    <location>
        <begin position="63"/>
        <end position="92"/>
    </location>
</feature>
<organism evidence="2 3">
    <name type="scientific">Quercus rubra</name>
    <name type="common">Northern red oak</name>
    <name type="synonym">Quercus borealis</name>
    <dbReference type="NCBI Taxonomy" id="3512"/>
    <lineage>
        <taxon>Eukaryota</taxon>
        <taxon>Viridiplantae</taxon>
        <taxon>Streptophyta</taxon>
        <taxon>Embryophyta</taxon>
        <taxon>Tracheophyta</taxon>
        <taxon>Spermatophyta</taxon>
        <taxon>Magnoliopsida</taxon>
        <taxon>eudicotyledons</taxon>
        <taxon>Gunneridae</taxon>
        <taxon>Pentapetalae</taxon>
        <taxon>rosids</taxon>
        <taxon>fabids</taxon>
        <taxon>Fagales</taxon>
        <taxon>Fagaceae</taxon>
        <taxon>Quercus</taxon>
    </lineage>
</organism>
<accession>A0AAN7FJP4</accession>
<evidence type="ECO:0000313" key="2">
    <source>
        <dbReference type="EMBL" id="KAK4591605.1"/>
    </source>
</evidence>
<reference evidence="2 3" key="1">
    <citation type="journal article" date="2023" name="G3 (Bethesda)">
        <title>A haplotype-resolved chromosome-scale genome for Quercus rubra L. provides insights into the genetics of adaptive traits for red oak species.</title>
        <authorList>
            <person name="Kapoor B."/>
            <person name="Jenkins J."/>
            <person name="Schmutz J."/>
            <person name="Zhebentyayeva T."/>
            <person name="Kuelheim C."/>
            <person name="Coggeshall M."/>
            <person name="Heim C."/>
            <person name="Lasky J.R."/>
            <person name="Leites L."/>
            <person name="Islam-Faridi N."/>
            <person name="Romero-Severson J."/>
            <person name="DeLeo V.L."/>
            <person name="Lucas S.M."/>
            <person name="Lazic D."/>
            <person name="Gailing O."/>
            <person name="Carlson J."/>
            <person name="Staton M."/>
        </authorList>
    </citation>
    <scope>NUCLEOTIDE SEQUENCE [LARGE SCALE GENOMIC DNA]</scope>
    <source>
        <strain evidence="2">Pseudo-F2</strain>
    </source>
</reference>
<dbReference type="AlphaFoldDB" id="A0AAN7FJP4"/>
<sequence>MMMMESDLGHTLMKVAVFVLVQALVYLILSKSSSIFSKDTKRSFSFKPARSVSINRILAAISDMPAGGEPSPRPGGLQSQIKENSKPHDHSS</sequence>